<evidence type="ECO:0000256" key="5">
    <source>
        <dbReference type="ARBA" id="ARBA00022777"/>
    </source>
</evidence>
<evidence type="ECO:0000313" key="13">
    <source>
        <dbReference type="Proteomes" id="UP000019118"/>
    </source>
</evidence>
<dbReference type="PROSITE" id="PS50011">
    <property type="entry name" value="PROTEIN_KINASE_DOM"/>
    <property type="match status" value="1"/>
</dbReference>
<dbReference type="SUPFAM" id="SSF56112">
    <property type="entry name" value="Protein kinase-like (PK-like)"/>
    <property type="match status" value="1"/>
</dbReference>
<dbReference type="GeneID" id="109542787"/>
<proteinExistence type="inferred from homology"/>
<dbReference type="InterPro" id="IPR051681">
    <property type="entry name" value="Ser/Thr_Kinases-Pseudokinases"/>
</dbReference>
<reference evidence="13" key="1">
    <citation type="journal article" date="2013" name="Genome Biol.">
        <title>Draft genome of the mountain pine beetle, Dendroctonus ponderosae Hopkins, a major forest pest.</title>
        <authorList>
            <person name="Keeling C.I."/>
            <person name="Yuen M.M."/>
            <person name="Liao N.Y."/>
            <person name="Docking T.R."/>
            <person name="Chan S.K."/>
            <person name="Taylor G.A."/>
            <person name="Palmquist D.L."/>
            <person name="Jackman S.D."/>
            <person name="Nguyen A."/>
            <person name="Li M."/>
            <person name="Henderson H."/>
            <person name="Janes J.K."/>
            <person name="Zhao Y."/>
            <person name="Pandoh P."/>
            <person name="Moore R."/>
            <person name="Sperling F.A."/>
            <person name="Huber D.P."/>
            <person name="Birol I."/>
            <person name="Jones S.J."/>
            <person name="Bohlmann J."/>
        </authorList>
    </citation>
    <scope>NUCLEOTIDE SEQUENCE</scope>
</reference>
<keyword evidence="4 9" id="KW-0547">Nucleotide-binding</keyword>
<name>A0AAR5Q3B0_DENPD</name>
<dbReference type="InterPro" id="IPR000719">
    <property type="entry name" value="Prot_kinase_dom"/>
</dbReference>
<evidence type="ECO:0000256" key="9">
    <source>
        <dbReference type="PROSITE-ProRule" id="PRU10141"/>
    </source>
</evidence>
<evidence type="ECO:0000256" key="1">
    <source>
        <dbReference type="ARBA" id="ARBA00012513"/>
    </source>
</evidence>
<dbReference type="Gene3D" id="3.30.200.20">
    <property type="entry name" value="Phosphorylase Kinase, domain 1"/>
    <property type="match status" value="1"/>
</dbReference>
<dbReference type="GO" id="GO:0004674">
    <property type="term" value="F:protein serine/threonine kinase activity"/>
    <property type="evidence" value="ECO:0007669"/>
    <property type="project" value="UniProtKB-KW"/>
</dbReference>
<feature type="binding site" evidence="9">
    <location>
        <position position="133"/>
    </location>
    <ligand>
        <name>ATP</name>
        <dbReference type="ChEBI" id="CHEBI:30616"/>
    </ligand>
</feature>
<evidence type="ECO:0000256" key="10">
    <source>
        <dbReference type="RuleBase" id="RU000304"/>
    </source>
</evidence>
<dbReference type="Proteomes" id="UP000019118">
    <property type="component" value="Unassembled WGS sequence"/>
</dbReference>
<dbReference type="InterPro" id="IPR008271">
    <property type="entry name" value="Ser/Thr_kinase_AS"/>
</dbReference>
<evidence type="ECO:0000256" key="4">
    <source>
        <dbReference type="ARBA" id="ARBA00022741"/>
    </source>
</evidence>
<dbReference type="Pfam" id="PF00069">
    <property type="entry name" value="Pkinase"/>
    <property type="match status" value="1"/>
</dbReference>
<protein>
    <recommendedName>
        <fullName evidence="1">non-specific serine/threonine protein kinase</fullName>
        <ecNumber evidence="1">2.7.11.1</ecNumber>
    </recommendedName>
</protein>
<evidence type="ECO:0000256" key="8">
    <source>
        <dbReference type="ARBA" id="ARBA00048679"/>
    </source>
</evidence>
<dbReference type="EnsemblMetazoa" id="XM_019912155.1">
    <property type="protein sequence ID" value="XP_019767714.1"/>
    <property type="gene ID" value="LOC109542787"/>
</dbReference>
<dbReference type="Gene3D" id="1.10.510.10">
    <property type="entry name" value="Transferase(Phosphotransferase) domain 1"/>
    <property type="match status" value="1"/>
</dbReference>
<dbReference type="AlphaFoldDB" id="A0AAR5Q3B0"/>
<dbReference type="EC" id="2.7.11.1" evidence="1"/>
<dbReference type="PROSITE" id="PS00107">
    <property type="entry name" value="PROTEIN_KINASE_ATP"/>
    <property type="match status" value="1"/>
</dbReference>
<reference evidence="12" key="2">
    <citation type="submission" date="2024-08" db="UniProtKB">
        <authorList>
            <consortium name="EnsemblMetazoa"/>
        </authorList>
    </citation>
    <scope>IDENTIFICATION</scope>
</reference>
<keyword evidence="6 9" id="KW-0067">ATP-binding</keyword>
<dbReference type="PANTHER" id="PTHR44329:SF285">
    <property type="entry name" value="V-MOS MOLONEY MURINE SARCOMA VIRAL ONCO HOMOLOG"/>
    <property type="match status" value="1"/>
</dbReference>
<keyword evidence="5" id="KW-0418">Kinase</keyword>
<dbReference type="InterPro" id="IPR017441">
    <property type="entry name" value="Protein_kinase_ATP_BS"/>
</dbReference>
<evidence type="ECO:0000313" key="12">
    <source>
        <dbReference type="EnsemblMetazoa" id="XP_019767714.1"/>
    </source>
</evidence>
<evidence type="ECO:0000256" key="6">
    <source>
        <dbReference type="ARBA" id="ARBA00022840"/>
    </source>
</evidence>
<keyword evidence="13" id="KW-1185">Reference proteome</keyword>
<dbReference type="GO" id="GO:0005524">
    <property type="term" value="F:ATP binding"/>
    <property type="evidence" value="ECO:0007669"/>
    <property type="project" value="UniProtKB-UniRule"/>
</dbReference>
<keyword evidence="2 10" id="KW-0723">Serine/threonine-protein kinase</keyword>
<dbReference type="PROSITE" id="PS00108">
    <property type="entry name" value="PROTEIN_KINASE_ST"/>
    <property type="match status" value="1"/>
</dbReference>
<sequence length="360" mass="40558">MAGPLKNVSTLLSPSLRTTLSPSRNLLSTPKHQRITSCAITPRKLNFSPNLRLPYQGKVPDIKVDLIFDKSKNNFQNEISPNPTHVLDLNSPIKQDLAKNGLQPFRKCTKVLGQGSFGVVFKGRHHGEVVAVKLVTKETVNQEKNALGLNHRNVINTITVIENPDWQAYNLVIMEYLANCRSLQDTLDAMQAGPLQEDNTNLLKLFAIDITAGLAYLHHHGVMHLDLKPKNILVSRENVCKICDFGNSLKIGDSSGQFNYTGTVIYTAPEVLMGKSPTTKSDIYSLGLIFWQLKYLKSPFQEYERNESIIYNVGKNNLRPKYQENGTNCIVDIFTKCWDTNPDQRPDALQVLKMLEKFTF</sequence>
<evidence type="ECO:0000256" key="3">
    <source>
        <dbReference type="ARBA" id="ARBA00022679"/>
    </source>
</evidence>
<comment type="similarity">
    <text evidence="10">Belongs to the protein kinase superfamily.</text>
</comment>
<feature type="domain" description="Protein kinase" evidence="11">
    <location>
        <begin position="106"/>
        <end position="359"/>
    </location>
</feature>
<evidence type="ECO:0000256" key="7">
    <source>
        <dbReference type="ARBA" id="ARBA00047899"/>
    </source>
</evidence>
<dbReference type="PANTHER" id="PTHR44329">
    <property type="entry name" value="SERINE/THREONINE-PROTEIN KINASE TNNI3K-RELATED"/>
    <property type="match status" value="1"/>
</dbReference>
<dbReference type="SMART" id="SM00220">
    <property type="entry name" value="S_TKc"/>
    <property type="match status" value="1"/>
</dbReference>
<comment type="catalytic activity">
    <reaction evidence="8">
        <text>L-seryl-[protein] + ATP = O-phospho-L-seryl-[protein] + ADP + H(+)</text>
        <dbReference type="Rhea" id="RHEA:17989"/>
        <dbReference type="Rhea" id="RHEA-COMP:9863"/>
        <dbReference type="Rhea" id="RHEA-COMP:11604"/>
        <dbReference type="ChEBI" id="CHEBI:15378"/>
        <dbReference type="ChEBI" id="CHEBI:29999"/>
        <dbReference type="ChEBI" id="CHEBI:30616"/>
        <dbReference type="ChEBI" id="CHEBI:83421"/>
        <dbReference type="ChEBI" id="CHEBI:456216"/>
        <dbReference type="EC" id="2.7.11.1"/>
    </reaction>
</comment>
<comment type="catalytic activity">
    <reaction evidence="7">
        <text>L-threonyl-[protein] + ATP = O-phospho-L-threonyl-[protein] + ADP + H(+)</text>
        <dbReference type="Rhea" id="RHEA:46608"/>
        <dbReference type="Rhea" id="RHEA-COMP:11060"/>
        <dbReference type="Rhea" id="RHEA-COMP:11605"/>
        <dbReference type="ChEBI" id="CHEBI:15378"/>
        <dbReference type="ChEBI" id="CHEBI:30013"/>
        <dbReference type="ChEBI" id="CHEBI:30616"/>
        <dbReference type="ChEBI" id="CHEBI:61977"/>
        <dbReference type="ChEBI" id="CHEBI:456216"/>
        <dbReference type="EC" id="2.7.11.1"/>
    </reaction>
</comment>
<accession>A0AAR5Q3B0</accession>
<dbReference type="InterPro" id="IPR011009">
    <property type="entry name" value="Kinase-like_dom_sf"/>
</dbReference>
<keyword evidence="3" id="KW-0808">Transferase</keyword>
<dbReference type="KEGG" id="dpa:109542787"/>
<evidence type="ECO:0000256" key="2">
    <source>
        <dbReference type="ARBA" id="ARBA00022527"/>
    </source>
</evidence>
<organism evidence="12 13">
    <name type="scientific">Dendroctonus ponderosae</name>
    <name type="common">Mountain pine beetle</name>
    <dbReference type="NCBI Taxonomy" id="77166"/>
    <lineage>
        <taxon>Eukaryota</taxon>
        <taxon>Metazoa</taxon>
        <taxon>Ecdysozoa</taxon>
        <taxon>Arthropoda</taxon>
        <taxon>Hexapoda</taxon>
        <taxon>Insecta</taxon>
        <taxon>Pterygota</taxon>
        <taxon>Neoptera</taxon>
        <taxon>Endopterygota</taxon>
        <taxon>Coleoptera</taxon>
        <taxon>Polyphaga</taxon>
        <taxon>Cucujiformia</taxon>
        <taxon>Curculionidae</taxon>
        <taxon>Scolytinae</taxon>
        <taxon>Dendroctonus</taxon>
    </lineage>
</organism>
<evidence type="ECO:0000259" key="11">
    <source>
        <dbReference type="PROSITE" id="PS50011"/>
    </source>
</evidence>